<dbReference type="PRINTS" id="PR00700">
    <property type="entry name" value="PRTYPHPHTASE"/>
</dbReference>
<name>A0A8K0XQS5_9AGAR</name>
<dbReference type="PROSITE" id="PS50206">
    <property type="entry name" value="RHODANESE_3"/>
    <property type="match status" value="1"/>
</dbReference>
<dbReference type="Pfam" id="PF00102">
    <property type="entry name" value="Y_phosphatase"/>
    <property type="match status" value="2"/>
</dbReference>
<keyword evidence="8" id="KW-1185">Reference proteome</keyword>
<feature type="compositionally biased region" description="Polar residues" evidence="3">
    <location>
        <begin position="915"/>
        <end position="924"/>
    </location>
</feature>
<dbReference type="PANTHER" id="PTHR19134">
    <property type="entry name" value="RECEPTOR-TYPE TYROSINE-PROTEIN PHOSPHATASE"/>
    <property type="match status" value="1"/>
</dbReference>
<dbReference type="SMART" id="SM00404">
    <property type="entry name" value="PTPc_motif"/>
    <property type="match status" value="1"/>
</dbReference>
<feature type="compositionally biased region" description="Low complexity" evidence="3">
    <location>
        <begin position="1046"/>
        <end position="1060"/>
    </location>
</feature>
<dbReference type="SUPFAM" id="SSF52821">
    <property type="entry name" value="Rhodanese/Cell cycle control phosphatase"/>
    <property type="match status" value="1"/>
</dbReference>
<feature type="domain" description="Rhodanese" evidence="6">
    <location>
        <begin position="82"/>
        <end position="198"/>
    </location>
</feature>
<dbReference type="PROSITE" id="PS50056">
    <property type="entry name" value="TYR_PHOSPHATASE_2"/>
    <property type="match status" value="1"/>
</dbReference>
<feature type="region of interest" description="Disordered" evidence="3">
    <location>
        <begin position="529"/>
        <end position="581"/>
    </location>
</feature>
<proteinExistence type="inferred from homology"/>
<evidence type="ECO:0000259" key="4">
    <source>
        <dbReference type="PROSITE" id="PS50055"/>
    </source>
</evidence>
<dbReference type="InterPro" id="IPR003595">
    <property type="entry name" value="Tyr_Pase_cat"/>
</dbReference>
<dbReference type="InterPro" id="IPR016130">
    <property type="entry name" value="Tyr_Pase_AS"/>
</dbReference>
<feature type="compositionally biased region" description="Low complexity" evidence="3">
    <location>
        <begin position="726"/>
        <end position="740"/>
    </location>
</feature>
<feature type="domain" description="Tyrosine specific protein phosphatases" evidence="5">
    <location>
        <begin position="663"/>
        <end position="715"/>
    </location>
</feature>
<feature type="region of interest" description="Disordered" evidence="3">
    <location>
        <begin position="1030"/>
        <end position="1121"/>
    </location>
</feature>
<dbReference type="AlphaFoldDB" id="A0A8K0XQS5"/>
<dbReference type="InterPro" id="IPR029021">
    <property type="entry name" value="Prot-tyrosine_phosphatase-like"/>
</dbReference>
<dbReference type="PROSITE" id="PS00383">
    <property type="entry name" value="TYR_PHOSPHATASE_1"/>
    <property type="match status" value="1"/>
</dbReference>
<dbReference type="Proteomes" id="UP000813824">
    <property type="component" value="Unassembled WGS sequence"/>
</dbReference>
<dbReference type="SMART" id="SM00194">
    <property type="entry name" value="PTPc"/>
    <property type="match status" value="1"/>
</dbReference>
<feature type="compositionally biased region" description="Polar residues" evidence="3">
    <location>
        <begin position="704"/>
        <end position="718"/>
    </location>
</feature>
<comment type="similarity">
    <text evidence="1">Belongs to the protein-tyrosine phosphatase family. Non-receptor class subfamily.</text>
</comment>
<dbReference type="Gene3D" id="3.90.190.10">
    <property type="entry name" value="Protein tyrosine phosphatase superfamily"/>
    <property type="match status" value="2"/>
</dbReference>
<comment type="caution">
    <text evidence="7">The sequence shown here is derived from an EMBL/GenBank/DDBJ whole genome shotgun (WGS) entry which is preliminary data.</text>
</comment>
<dbReference type="GO" id="GO:0004725">
    <property type="term" value="F:protein tyrosine phosphatase activity"/>
    <property type="evidence" value="ECO:0007669"/>
    <property type="project" value="UniProtKB-EC"/>
</dbReference>
<sequence>MAFPLSSPSTPPLLPTAPAVDPVTGAFAQAINSMQPPRPLVSLSPALPRPSPSSSSTMPSTPNISVTSFSEVQPSALHNTLAADNTLILDIRPHNAYTLGRLPNALPMSVPSTLLKRPGFSLAKLCQMLPSVAARERFSDWQNADRILVYDADSSSLVEGGNLLGLLRKFRTEGYTRDVAFVKGGFHAVWREMPSLVDTQPPPREDDEDSLPAMTKSASAPSVAPALRTKQLPMSAFTLSSTAASSQPSLSLSQRRAMHHHSLSLSQSQSEMAFNPFFDNVRQNLELRGSDASINAAASGGIQLKLPRRVRRRVGDLPFEWLRRIARRSGKIKVRRQDSQLCLLNGSSVRILRLSPDSPSSSNTSEEDLTRLLASQFYKIELGEQRRLMGVMERHSKESGADKEGPGESEAAFPYSITAGIEKGTKNRYRNIWPFEHARVRLLRKSSNGEEDDYMNASYVQPLGTTKRYIATQGPLPATFNDFWTLCWEQNVHVIVMLTREVESASVKCGNYWNDGSYGALELKLVETNDTSERERKRRENELSSGFFNIPAQHGAKASKSRPNHKPDGASAEGEDEEATPHTIRRVFSLTHTGYPFVPPRTVIQLQYLEWPDMNVPDNCKGVLHVLPDSTEGARNDEDAPLGDSSRLDELDPKTGIARHAIGNPPVLLHCSAGVGRTGGFIAVDAVLDGIRREMRKRSESSRGQGTTSAGESYSGMDSGSEVMESSSPPRETSESRSSTNGDGTGEGEPMEVDSSNNSSPRPTGSSILDAPHMGIVSPVPQVPSKKGHRISATTASITSDDSASLSHNSSSRRSIATTGSASASASHFGSGTGSRTDSVEAGTASSTTSLLMMAKTAGLSLGDKDEEDKEGSPPQESKSRETVTADDVPSSSVAANTPAALAPKAALAKSPSAHTKSGTASSSRLDDWRSEVRNQANQSIQLPNAQESDGASSPEDENIAAAKIRAMAQPRRLHDNASPPMLSTYDSPVRRVVEDMRQQRMSLCQSLRQYVFVHRAIIEGALMIVDEEKERQARRGSDSPPSAPPSSSVASSPTTTLSPGRSKRGPSPTELLKQGTSGEVLLTKRPSIKRRQRSEDAEGAMLQVKHVHSASVSSPPPHAQ</sequence>
<dbReference type="Gene3D" id="3.40.250.10">
    <property type="entry name" value="Rhodanese-like domain"/>
    <property type="match status" value="1"/>
</dbReference>
<feature type="region of interest" description="Disordered" evidence="3">
    <location>
        <begin position="631"/>
        <end position="651"/>
    </location>
</feature>
<feature type="compositionally biased region" description="Low complexity" evidence="3">
    <location>
        <begin position="40"/>
        <end position="62"/>
    </location>
</feature>
<feature type="region of interest" description="Disordered" evidence="3">
    <location>
        <begin position="36"/>
        <end position="64"/>
    </location>
</feature>
<dbReference type="Pfam" id="PF00581">
    <property type="entry name" value="Rhodanese"/>
    <property type="match status" value="1"/>
</dbReference>
<dbReference type="EC" id="3.1.3.48" evidence="2"/>
<gene>
    <name evidence="7" type="ORF">BXZ70DRAFT_891438</name>
</gene>
<dbReference type="InterPro" id="IPR001763">
    <property type="entry name" value="Rhodanese-like_dom"/>
</dbReference>
<evidence type="ECO:0000256" key="1">
    <source>
        <dbReference type="ARBA" id="ARBA00009649"/>
    </source>
</evidence>
<dbReference type="InterPro" id="IPR050348">
    <property type="entry name" value="Protein-Tyr_Phosphatase"/>
</dbReference>
<feature type="region of interest" description="Disordered" evidence="3">
    <location>
        <begin position="196"/>
        <end position="225"/>
    </location>
</feature>
<evidence type="ECO:0000256" key="2">
    <source>
        <dbReference type="ARBA" id="ARBA00013064"/>
    </source>
</evidence>
<evidence type="ECO:0000256" key="3">
    <source>
        <dbReference type="SAM" id="MobiDB-lite"/>
    </source>
</evidence>
<evidence type="ECO:0000313" key="7">
    <source>
        <dbReference type="EMBL" id="KAH8101595.1"/>
    </source>
</evidence>
<reference evidence="7" key="1">
    <citation type="journal article" date="2021" name="New Phytol.">
        <title>Evolutionary innovations through gain and loss of genes in the ectomycorrhizal Boletales.</title>
        <authorList>
            <person name="Wu G."/>
            <person name="Miyauchi S."/>
            <person name="Morin E."/>
            <person name="Kuo A."/>
            <person name="Drula E."/>
            <person name="Varga T."/>
            <person name="Kohler A."/>
            <person name="Feng B."/>
            <person name="Cao Y."/>
            <person name="Lipzen A."/>
            <person name="Daum C."/>
            <person name="Hundley H."/>
            <person name="Pangilinan J."/>
            <person name="Johnson J."/>
            <person name="Barry K."/>
            <person name="LaButti K."/>
            <person name="Ng V."/>
            <person name="Ahrendt S."/>
            <person name="Min B."/>
            <person name="Choi I.G."/>
            <person name="Park H."/>
            <person name="Plett J.M."/>
            <person name="Magnuson J."/>
            <person name="Spatafora J.W."/>
            <person name="Nagy L.G."/>
            <person name="Henrissat B."/>
            <person name="Grigoriev I.V."/>
            <person name="Yang Z.L."/>
            <person name="Xu J."/>
            <person name="Martin F.M."/>
        </authorList>
    </citation>
    <scope>NUCLEOTIDE SEQUENCE</scope>
    <source>
        <strain evidence="7">KKN 215</strain>
    </source>
</reference>
<feature type="compositionally biased region" description="Polar residues" evidence="3">
    <location>
        <begin position="754"/>
        <end position="767"/>
    </location>
</feature>
<evidence type="ECO:0000313" key="8">
    <source>
        <dbReference type="Proteomes" id="UP000813824"/>
    </source>
</evidence>
<dbReference type="InterPro" id="IPR000242">
    <property type="entry name" value="PTP_cat"/>
</dbReference>
<evidence type="ECO:0000259" key="6">
    <source>
        <dbReference type="PROSITE" id="PS50206"/>
    </source>
</evidence>
<dbReference type="EMBL" id="JAEVFJ010000012">
    <property type="protein sequence ID" value="KAH8101595.1"/>
    <property type="molecule type" value="Genomic_DNA"/>
</dbReference>
<dbReference type="PANTHER" id="PTHR19134:SF561">
    <property type="entry name" value="PROTEIN TYROSINE PHOSPHATASE 36E, ISOFORM A"/>
    <property type="match status" value="1"/>
</dbReference>
<feature type="domain" description="Tyrosine-protein phosphatase" evidence="4">
    <location>
        <begin position="426"/>
        <end position="694"/>
    </location>
</feature>
<accession>A0A8K0XQS5</accession>
<dbReference type="OrthoDB" id="6058203at2759"/>
<feature type="compositionally biased region" description="Polar residues" evidence="3">
    <location>
        <begin position="934"/>
        <end position="952"/>
    </location>
</feature>
<dbReference type="SUPFAM" id="SSF52799">
    <property type="entry name" value="(Phosphotyrosine protein) phosphatases II"/>
    <property type="match status" value="2"/>
</dbReference>
<feature type="compositionally biased region" description="Basic and acidic residues" evidence="3">
    <location>
        <begin position="529"/>
        <end position="542"/>
    </location>
</feature>
<protein>
    <recommendedName>
        <fullName evidence="2">protein-tyrosine-phosphatase</fullName>
        <ecNumber evidence="2">3.1.3.48</ecNumber>
    </recommendedName>
</protein>
<evidence type="ECO:0000259" key="5">
    <source>
        <dbReference type="PROSITE" id="PS50056"/>
    </source>
</evidence>
<dbReference type="PROSITE" id="PS50055">
    <property type="entry name" value="TYR_PHOSPHATASE_PTP"/>
    <property type="match status" value="1"/>
</dbReference>
<feature type="compositionally biased region" description="Low complexity" evidence="3">
    <location>
        <begin position="900"/>
        <end position="914"/>
    </location>
</feature>
<dbReference type="InterPro" id="IPR000387">
    <property type="entry name" value="Tyr_Pase_dom"/>
</dbReference>
<dbReference type="InterPro" id="IPR036873">
    <property type="entry name" value="Rhodanese-like_dom_sf"/>
</dbReference>
<feature type="region of interest" description="Disordered" evidence="3">
    <location>
        <begin position="695"/>
        <end position="986"/>
    </location>
</feature>
<feature type="compositionally biased region" description="Low complexity" evidence="3">
    <location>
        <begin position="791"/>
        <end position="830"/>
    </location>
</feature>
<organism evidence="7 8">
    <name type="scientific">Cristinia sonorae</name>
    <dbReference type="NCBI Taxonomy" id="1940300"/>
    <lineage>
        <taxon>Eukaryota</taxon>
        <taxon>Fungi</taxon>
        <taxon>Dikarya</taxon>
        <taxon>Basidiomycota</taxon>
        <taxon>Agaricomycotina</taxon>
        <taxon>Agaricomycetes</taxon>
        <taxon>Agaricomycetidae</taxon>
        <taxon>Agaricales</taxon>
        <taxon>Pleurotineae</taxon>
        <taxon>Stephanosporaceae</taxon>
        <taxon>Cristinia</taxon>
    </lineage>
</organism>